<protein>
    <submittedName>
        <fullName evidence="2">Uncharacterized protein</fullName>
    </submittedName>
</protein>
<feature type="transmembrane region" description="Helical" evidence="1">
    <location>
        <begin position="129"/>
        <end position="153"/>
    </location>
</feature>
<gene>
    <name evidence="2" type="ORF">PCOR1329_LOCUS14737</name>
</gene>
<name>A0ABN9QTB3_9DINO</name>
<keyword evidence="3" id="KW-1185">Reference proteome</keyword>
<dbReference type="EMBL" id="CAUYUJ010004430">
    <property type="protein sequence ID" value="CAK0809498.1"/>
    <property type="molecule type" value="Genomic_DNA"/>
</dbReference>
<dbReference type="Proteomes" id="UP001189429">
    <property type="component" value="Unassembled WGS sequence"/>
</dbReference>
<keyword evidence="1" id="KW-0812">Transmembrane</keyword>
<keyword evidence="1" id="KW-1133">Transmembrane helix</keyword>
<evidence type="ECO:0000313" key="3">
    <source>
        <dbReference type="Proteomes" id="UP001189429"/>
    </source>
</evidence>
<accession>A0ABN9QTB3</accession>
<evidence type="ECO:0000256" key="1">
    <source>
        <dbReference type="SAM" id="Phobius"/>
    </source>
</evidence>
<proteinExistence type="predicted"/>
<feature type="transmembrane region" description="Helical" evidence="1">
    <location>
        <begin position="56"/>
        <end position="76"/>
    </location>
</feature>
<reference evidence="2" key="1">
    <citation type="submission" date="2023-10" db="EMBL/GenBank/DDBJ databases">
        <authorList>
            <person name="Chen Y."/>
            <person name="Shah S."/>
            <person name="Dougan E. K."/>
            <person name="Thang M."/>
            <person name="Chan C."/>
        </authorList>
    </citation>
    <scope>NUCLEOTIDE SEQUENCE [LARGE SCALE GENOMIC DNA]</scope>
</reference>
<feature type="transmembrane region" description="Helical" evidence="1">
    <location>
        <begin position="96"/>
        <end position="117"/>
    </location>
</feature>
<sequence>MIGSFLYVGGSTLGLFMWRDEQFGLAFLVALNTAARKSRASQSSASRQREGQEQSFSYRSIFFILFYCVVAVLVVYNTGLVIQFVPNQCEGSASEVYNEVLPFFLMHMVLLMHSAVVQTPSRQNQPFHMLVMTTRVLSLTTGVNAICTFASWMPRIVPGHHPPPPPAPRLEQGAGIAYQAFLA</sequence>
<organism evidence="2 3">
    <name type="scientific">Prorocentrum cordatum</name>
    <dbReference type="NCBI Taxonomy" id="2364126"/>
    <lineage>
        <taxon>Eukaryota</taxon>
        <taxon>Sar</taxon>
        <taxon>Alveolata</taxon>
        <taxon>Dinophyceae</taxon>
        <taxon>Prorocentrales</taxon>
        <taxon>Prorocentraceae</taxon>
        <taxon>Prorocentrum</taxon>
    </lineage>
</organism>
<evidence type="ECO:0000313" key="2">
    <source>
        <dbReference type="EMBL" id="CAK0809498.1"/>
    </source>
</evidence>
<keyword evidence="1" id="KW-0472">Membrane</keyword>
<comment type="caution">
    <text evidence="2">The sequence shown here is derived from an EMBL/GenBank/DDBJ whole genome shotgun (WGS) entry which is preliminary data.</text>
</comment>